<comment type="caution">
    <text evidence="2">The sequence shown here is derived from an EMBL/GenBank/DDBJ whole genome shotgun (WGS) entry which is preliminary data.</text>
</comment>
<sequence>MKQKIFFLKYSLASIGIVVAGPNNIGAPVSQQRLEDIYTPQILSGVTTETITSTTTTTTTTTTVIKATATVKTTVWDTIRPTTCTQTTTIWTTEEATSTMWVEDPEIVTSYETAPCILSIEPIGTSDHSTGFPTGAPTFRPHSQRTRVVETQDYDTKGSRIYYQRPTATIATISLPPTKKSDEWTNEDFPIQNDCSRKNLSPHHFLQTGLKLSSNQFEDTNGHYVYKGAFGFPRTDWEKQDLDHESLATTCPVLRFKGTHARILNMQKGPIYIVSLNLIPIEGTLPGDMNQRAQKLDLRWKVRHHAEHRKLDAPNPSADTLIYRQNFPVEDNQRIEKDQAFEITYGPEKQDSQKRAIYDTPFYLADVLGCS</sequence>
<dbReference type="EMBL" id="SOZJ01000001">
    <property type="protein sequence ID" value="TGJ75244.1"/>
    <property type="molecule type" value="Genomic_DNA"/>
</dbReference>
<dbReference type="Proteomes" id="UP000297595">
    <property type="component" value="Unassembled WGS sequence"/>
</dbReference>
<keyword evidence="1" id="KW-0732">Signal</keyword>
<accession>A0A8H2EC07</accession>
<dbReference type="AlphaFoldDB" id="A0A8H2EC07"/>
<evidence type="ECO:0000256" key="1">
    <source>
        <dbReference type="SAM" id="SignalP"/>
    </source>
</evidence>
<feature type="chain" id="PRO_5034416080" evidence="1">
    <location>
        <begin position="21"/>
        <end position="371"/>
    </location>
</feature>
<name>A0A8H2EC07_ORBOL</name>
<evidence type="ECO:0000313" key="3">
    <source>
        <dbReference type="Proteomes" id="UP000297595"/>
    </source>
</evidence>
<proteinExistence type="predicted"/>
<feature type="signal peptide" evidence="1">
    <location>
        <begin position="1"/>
        <end position="20"/>
    </location>
</feature>
<gene>
    <name evidence="2" type="ORF">EYR41_002182</name>
</gene>
<evidence type="ECO:0000313" key="2">
    <source>
        <dbReference type="EMBL" id="TGJ75244.1"/>
    </source>
</evidence>
<reference evidence="2 3" key="1">
    <citation type="submission" date="2019-03" db="EMBL/GenBank/DDBJ databases">
        <title>Nematode-trapping fungi genome.</title>
        <authorList>
            <person name="Vidal-Diez De Ulzurrun G."/>
        </authorList>
    </citation>
    <scope>NUCLEOTIDE SEQUENCE [LARGE SCALE GENOMIC DNA]</scope>
    <source>
        <strain evidence="2 3">TWF154</strain>
    </source>
</reference>
<protein>
    <submittedName>
        <fullName evidence="2">Uncharacterized protein</fullName>
    </submittedName>
</protein>
<organism evidence="2 3">
    <name type="scientific">Orbilia oligospora</name>
    <name type="common">Nematode-trapping fungus</name>
    <name type="synonym">Arthrobotrys oligospora</name>
    <dbReference type="NCBI Taxonomy" id="2813651"/>
    <lineage>
        <taxon>Eukaryota</taxon>
        <taxon>Fungi</taxon>
        <taxon>Dikarya</taxon>
        <taxon>Ascomycota</taxon>
        <taxon>Pezizomycotina</taxon>
        <taxon>Orbiliomycetes</taxon>
        <taxon>Orbiliales</taxon>
        <taxon>Orbiliaceae</taxon>
        <taxon>Orbilia</taxon>
    </lineage>
</organism>